<proteinExistence type="inferred from homology"/>
<dbReference type="RefSeq" id="WP_015708815.1">
    <property type="nucleotide sequence ID" value="NC_015578.1"/>
</dbReference>
<organism evidence="5 6">
    <name type="scientific">Treponema primitia (strain ATCC BAA-887 / DSM 12427 / ZAS-2)</name>
    <dbReference type="NCBI Taxonomy" id="545694"/>
    <lineage>
        <taxon>Bacteria</taxon>
        <taxon>Pseudomonadati</taxon>
        <taxon>Spirochaetota</taxon>
        <taxon>Spirochaetia</taxon>
        <taxon>Spirochaetales</taxon>
        <taxon>Treponemataceae</taxon>
        <taxon>Treponema</taxon>
    </lineage>
</organism>
<sequence>MGDIYAYLEMPGHTGPIQIGILHSDIVRGKEVFSFAGGDEWLLHREFQVLDPALGPFLGRQYPREGRPNFGLFMDSAPDRWGRMLIKRRESMAARLEGRAPRTLHETDFLLGVYDGSRMGALRLKLDRDGDFLDKHREAAIPPWASLRNLEYASLNLEREDSADEKDYMQWLNLLFKPGSSLGGARPKATAADRKGHLWIAKFPSVNDTKDTGAWERVVNELAADCGITVPESKAQRFSNRHHTFLAKRFDRSAEGKRLHFASAMTLLDRQDGDDHSAGASYLDIAGVIIRSGADINRNLEELWRRMVFNIAVSNCDDHLRNHGFLLSPAGWVLSPAYDMNPDENGTGLTLNITETDNALDFDLPMEVISYFRLREEKALAILAEVRHSVSNWRTLADKYGISKMQQDMTEAAFRA</sequence>
<keyword evidence="2" id="KW-0808">Transferase</keyword>
<keyword evidence="3" id="KW-0418">Kinase</keyword>
<keyword evidence="6" id="KW-1185">Reference proteome</keyword>
<dbReference type="KEGG" id="tpi:TREPR_1262"/>
<dbReference type="eggNOG" id="COG3550">
    <property type="taxonomic scope" value="Bacteria"/>
</dbReference>
<evidence type="ECO:0000313" key="6">
    <source>
        <dbReference type="Proteomes" id="UP000009223"/>
    </source>
</evidence>
<dbReference type="GO" id="GO:0004674">
    <property type="term" value="F:protein serine/threonine kinase activity"/>
    <property type="evidence" value="ECO:0007669"/>
    <property type="project" value="TreeGrafter"/>
</dbReference>
<evidence type="ECO:0000313" key="5">
    <source>
        <dbReference type="EMBL" id="AEF84650.1"/>
    </source>
</evidence>
<dbReference type="OrthoDB" id="9805913at2"/>
<reference evidence="6" key="1">
    <citation type="submission" date="2009-12" db="EMBL/GenBank/DDBJ databases">
        <title>Complete sequence of Treponema primitia strain ZAS-2.</title>
        <authorList>
            <person name="Tetu S.G."/>
            <person name="Matson E."/>
            <person name="Ren Q."/>
            <person name="Seshadri R."/>
            <person name="Elbourne L."/>
            <person name="Hassan K.A."/>
            <person name="Durkin A."/>
            <person name="Radune D."/>
            <person name="Mohamoud Y."/>
            <person name="Shay R."/>
            <person name="Jin S."/>
            <person name="Zhang X."/>
            <person name="Lucey K."/>
            <person name="Ballor N.R."/>
            <person name="Ottesen E."/>
            <person name="Rosenthal R."/>
            <person name="Allen A."/>
            <person name="Leadbetter J.R."/>
            <person name="Paulsen I.T."/>
        </authorList>
    </citation>
    <scope>NUCLEOTIDE SEQUENCE [LARGE SCALE GENOMIC DNA]</scope>
    <source>
        <strain evidence="6">ATCC BAA-887 / DSM 12427 / ZAS-2</strain>
    </source>
</reference>
<feature type="domain" description="HipA-like C-terminal" evidence="4">
    <location>
        <begin position="180"/>
        <end position="393"/>
    </location>
</feature>
<dbReference type="Gene3D" id="1.10.1070.20">
    <property type="match status" value="1"/>
</dbReference>
<dbReference type="HOGENOM" id="CLU_041102_0_0_12"/>
<dbReference type="GO" id="GO:0005829">
    <property type="term" value="C:cytosol"/>
    <property type="evidence" value="ECO:0007669"/>
    <property type="project" value="TreeGrafter"/>
</dbReference>
<accession>F5YRG7</accession>
<evidence type="ECO:0000259" key="4">
    <source>
        <dbReference type="Pfam" id="PF07804"/>
    </source>
</evidence>
<dbReference type="Proteomes" id="UP000009223">
    <property type="component" value="Chromosome"/>
</dbReference>
<gene>
    <name evidence="5" type="ordered locus">TREPR_1262</name>
</gene>
<evidence type="ECO:0000256" key="2">
    <source>
        <dbReference type="ARBA" id="ARBA00022679"/>
    </source>
</evidence>
<evidence type="ECO:0000256" key="3">
    <source>
        <dbReference type="ARBA" id="ARBA00022777"/>
    </source>
</evidence>
<evidence type="ECO:0000256" key="1">
    <source>
        <dbReference type="ARBA" id="ARBA00010164"/>
    </source>
</evidence>
<protein>
    <submittedName>
        <fullName evidence="5">HipA domain protein</fullName>
    </submittedName>
</protein>
<reference evidence="5 6" key="2">
    <citation type="journal article" date="2011" name="ISME J.">
        <title>RNA-seq reveals cooperative metabolic interactions between two termite-gut spirochete species in co-culture.</title>
        <authorList>
            <person name="Rosenthal A.Z."/>
            <person name="Matson E.G."/>
            <person name="Eldar A."/>
            <person name="Leadbetter J.R."/>
        </authorList>
    </citation>
    <scope>NUCLEOTIDE SEQUENCE [LARGE SCALE GENOMIC DNA]</scope>
    <source>
        <strain evidence="6">ATCC BAA-887 / DSM 12427 / ZAS-2</strain>
    </source>
</reference>
<dbReference type="AlphaFoldDB" id="F5YRG7"/>
<dbReference type="InterPro" id="IPR012893">
    <property type="entry name" value="HipA-like_C"/>
</dbReference>
<dbReference type="EMBL" id="CP001843">
    <property type="protein sequence ID" value="AEF84650.1"/>
    <property type="molecule type" value="Genomic_DNA"/>
</dbReference>
<dbReference type="Pfam" id="PF07804">
    <property type="entry name" value="HipA_C"/>
    <property type="match status" value="1"/>
</dbReference>
<dbReference type="STRING" id="545694.TREPR_1262"/>
<name>F5YRG7_TREPZ</name>
<comment type="similarity">
    <text evidence="1">Belongs to the HipA Ser/Thr kinase family.</text>
</comment>
<dbReference type="PANTHER" id="PTHR37419:SF8">
    <property type="entry name" value="TOXIN YJJJ"/>
    <property type="match status" value="1"/>
</dbReference>
<dbReference type="InterPro" id="IPR052028">
    <property type="entry name" value="HipA_Ser/Thr_kinase"/>
</dbReference>
<dbReference type="PANTHER" id="PTHR37419">
    <property type="entry name" value="SERINE/THREONINE-PROTEIN KINASE TOXIN HIPA"/>
    <property type="match status" value="1"/>
</dbReference>